<dbReference type="GO" id="GO:0020037">
    <property type="term" value="F:heme binding"/>
    <property type="evidence" value="ECO:0007669"/>
    <property type="project" value="InterPro"/>
</dbReference>
<evidence type="ECO:0000313" key="4">
    <source>
        <dbReference type="EMBL" id="SDJ72065.1"/>
    </source>
</evidence>
<dbReference type="EMBL" id="FNFC01000008">
    <property type="protein sequence ID" value="SDJ72065.1"/>
    <property type="molecule type" value="Genomic_DNA"/>
</dbReference>
<dbReference type="InterPro" id="IPR037217">
    <property type="entry name" value="Trp/Indoleamine_2_3_dOase-like"/>
</dbReference>
<keyword evidence="4" id="KW-0223">Dioxygenase</keyword>
<dbReference type="STRING" id="890420.SAMN05216226_10817"/>
<name>A0A1G8W2V3_9EURY</name>
<dbReference type="RefSeq" id="WP_092702224.1">
    <property type="nucleotide sequence ID" value="NZ_FNFC01000008.1"/>
</dbReference>
<keyword evidence="2" id="KW-0408">Iron</keyword>
<reference evidence="4 5" key="1">
    <citation type="submission" date="2016-10" db="EMBL/GenBank/DDBJ databases">
        <authorList>
            <person name="de Groot N.N."/>
        </authorList>
    </citation>
    <scope>NUCLEOTIDE SEQUENCE [LARGE SCALE GENOMIC DNA]</scope>
    <source>
        <strain evidence="4 5">IBRC-M10015</strain>
    </source>
</reference>
<keyword evidence="5" id="KW-1185">Reference proteome</keyword>
<evidence type="ECO:0000256" key="1">
    <source>
        <dbReference type="ARBA" id="ARBA00022723"/>
    </source>
</evidence>
<keyword evidence="4" id="KW-0560">Oxidoreductase</keyword>
<organism evidence="4 5">
    <name type="scientific">Halovenus aranensis</name>
    <dbReference type="NCBI Taxonomy" id="890420"/>
    <lineage>
        <taxon>Archaea</taxon>
        <taxon>Methanobacteriati</taxon>
        <taxon>Methanobacteriota</taxon>
        <taxon>Stenosarchaea group</taxon>
        <taxon>Halobacteria</taxon>
        <taxon>Halobacteriales</taxon>
        <taxon>Haloarculaceae</taxon>
        <taxon>Halovenus</taxon>
    </lineage>
</organism>
<evidence type="ECO:0000313" key="5">
    <source>
        <dbReference type="Proteomes" id="UP000198856"/>
    </source>
</evidence>
<dbReference type="Pfam" id="PF01231">
    <property type="entry name" value="IDO"/>
    <property type="match status" value="1"/>
</dbReference>
<keyword evidence="1" id="KW-0479">Metal-binding</keyword>
<gene>
    <name evidence="4" type="ORF">SAMN05216226_10817</name>
</gene>
<dbReference type="GO" id="GO:0046872">
    <property type="term" value="F:metal ion binding"/>
    <property type="evidence" value="ECO:0007669"/>
    <property type="project" value="UniProtKB-KW"/>
</dbReference>
<dbReference type="GO" id="GO:0019441">
    <property type="term" value="P:L-tryptophan catabolic process to kynurenine"/>
    <property type="evidence" value="ECO:0007669"/>
    <property type="project" value="InterPro"/>
</dbReference>
<evidence type="ECO:0000256" key="2">
    <source>
        <dbReference type="ARBA" id="ARBA00023004"/>
    </source>
</evidence>
<dbReference type="OrthoDB" id="302246at2157"/>
<dbReference type="Gene3D" id="1.20.58.480">
    <property type="match status" value="1"/>
</dbReference>
<sequence length="384" mass="42150">MNSQRSNSGDAVVSGGQGFLPETDPLESFDTAEHNPEVSAYLNQMDELARELPALLDGSELRPAVAALSAPDGVVQSLSPRECRRLCLVSGFLASAYVHDIGNDPVDHIPTGVAVPLYECSQRLDREPMLAYDVLCLHNFRRETEADGLELTNLDTLVDFTTHRDERWFVTVHIAIEAAAGPGLAACRRLHEGVRNDERAVVLDALETIHESVTRQTGIMNRMHEHNDPETFAREFRPYYDGFDGIVYEGVDELDGEPQHHRGGSGAQSLVLPSVDAALGIDHGATGLTSHLDALRTYMPDEHLAVVDSFERGPEVRPYVTQAEGEIQAAYNDCVEAVAEFRTVHFGQTMAYIRRMTGDSAGTGGTDYESFLQTLQSNTEAHTL</sequence>
<dbReference type="Proteomes" id="UP000198856">
    <property type="component" value="Unassembled WGS sequence"/>
</dbReference>
<feature type="region of interest" description="Disordered" evidence="3">
    <location>
        <begin position="1"/>
        <end position="31"/>
    </location>
</feature>
<protein>
    <submittedName>
        <fullName evidence="4">Indoleamine 2,3-dioxygenase</fullName>
    </submittedName>
</protein>
<dbReference type="AlphaFoldDB" id="A0A1G8W2V3"/>
<evidence type="ECO:0000256" key="3">
    <source>
        <dbReference type="SAM" id="MobiDB-lite"/>
    </source>
</evidence>
<accession>A0A1G8W2V3</accession>
<dbReference type="SUPFAM" id="SSF140959">
    <property type="entry name" value="Indolic compounds 2,3-dioxygenase-like"/>
    <property type="match status" value="1"/>
</dbReference>
<dbReference type="PANTHER" id="PTHR28657:SF5">
    <property type="entry name" value="INDOLEAMINE 2,3-DIOXYGENASE"/>
    <property type="match status" value="1"/>
</dbReference>
<dbReference type="GO" id="GO:0051213">
    <property type="term" value="F:dioxygenase activity"/>
    <property type="evidence" value="ECO:0007669"/>
    <property type="project" value="UniProtKB-KW"/>
</dbReference>
<dbReference type="PANTHER" id="PTHR28657">
    <property type="entry name" value="INDOLEAMINE 2,3-DIOXYGENASE"/>
    <property type="match status" value="1"/>
</dbReference>
<proteinExistence type="predicted"/>
<dbReference type="InterPro" id="IPR000898">
    <property type="entry name" value="Indolamine_dOase"/>
</dbReference>